<evidence type="ECO:0000313" key="2">
    <source>
        <dbReference type="Proteomes" id="UP000219612"/>
    </source>
</evidence>
<protein>
    <submittedName>
        <fullName evidence="1">Uncharacterized protein</fullName>
    </submittedName>
</protein>
<dbReference type="Proteomes" id="UP000219612">
    <property type="component" value="Unassembled WGS sequence"/>
</dbReference>
<keyword evidence="2" id="KW-1185">Reference proteome</keyword>
<dbReference type="RefSeq" id="WP_097328854.1">
    <property type="nucleotide sequence ID" value="NZ_OBDY01000044.1"/>
</dbReference>
<accession>A0A285KN52</accession>
<name>A0A285KN52_9ACTN</name>
<gene>
    <name evidence="1" type="ORF">SAMN05421748_14419</name>
</gene>
<proteinExistence type="predicted"/>
<dbReference type="AlphaFoldDB" id="A0A285KN52"/>
<evidence type="ECO:0000313" key="1">
    <source>
        <dbReference type="EMBL" id="SNY72806.1"/>
    </source>
</evidence>
<organism evidence="1 2">
    <name type="scientific">Paractinoplanes atraurantiacus</name>
    <dbReference type="NCBI Taxonomy" id="1036182"/>
    <lineage>
        <taxon>Bacteria</taxon>
        <taxon>Bacillati</taxon>
        <taxon>Actinomycetota</taxon>
        <taxon>Actinomycetes</taxon>
        <taxon>Micromonosporales</taxon>
        <taxon>Micromonosporaceae</taxon>
        <taxon>Paractinoplanes</taxon>
    </lineage>
</organism>
<sequence>MSAQESLPDRIADRASRIADTRAPGLNDFVRSVVLAAFGCTGPHDNAPATRHACPVHGSPRRRPAATTDVLPSQAVSWENDPYDGYTDSERREGVQEALRAAAEFGRSFRGELAATVRRGENAREHLLDSIQHAELAGGLTADEMQLARNALAAQAYALQLLYAASNHVGDQPD</sequence>
<dbReference type="EMBL" id="OBDY01000044">
    <property type="protein sequence ID" value="SNY72806.1"/>
    <property type="molecule type" value="Genomic_DNA"/>
</dbReference>
<reference evidence="1 2" key="1">
    <citation type="submission" date="2017-09" db="EMBL/GenBank/DDBJ databases">
        <authorList>
            <person name="Ehlers B."/>
            <person name="Leendertz F.H."/>
        </authorList>
    </citation>
    <scope>NUCLEOTIDE SEQUENCE [LARGE SCALE GENOMIC DNA]</scope>
    <source>
        <strain evidence="1 2">CGMCC 4.6857</strain>
    </source>
</reference>